<dbReference type="AlphaFoldDB" id="I4B0M8"/>
<evidence type="ECO:0000313" key="2">
    <source>
        <dbReference type="EMBL" id="AFM10835.1"/>
    </source>
</evidence>
<sequence length="226" mass="24496">MFTRLIFINTLVFTVLLTNTGQVQAASNCDFGTSGAVMVKETPLKDGIVKLGTLQVSKNNQNPIVAFFQSGKQVFCRKDIDASPVDARAIAATADKEHLYIAFSTDGGANNPIAFTRFTKSGWQKSYGKGGGAKVIVLLKIRKADGEIVAGTYLTARKDDGKTNSIVVKKLAYENNSVQIQADSWYSPLRIDQSPYSCSGKSPFFYTIQLSPDLTTAMSTNAPQCK</sequence>
<name>I4B0M8_TURPD</name>
<evidence type="ECO:0000313" key="3">
    <source>
        <dbReference type="Proteomes" id="UP000006048"/>
    </source>
</evidence>
<dbReference type="KEGG" id="tpx:Turpa_0173"/>
<feature type="signal peptide" evidence="1">
    <location>
        <begin position="1"/>
        <end position="25"/>
    </location>
</feature>
<protein>
    <submittedName>
        <fullName evidence="2">Uncharacterized protein</fullName>
    </submittedName>
</protein>
<keyword evidence="3" id="KW-1185">Reference proteome</keyword>
<dbReference type="RefSeq" id="WP_014801356.1">
    <property type="nucleotide sequence ID" value="NC_018020.1"/>
</dbReference>
<feature type="chain" id="PRO_5003685709" evidence="1">
    <location>
        <begin position="26"/>
        <end position="226"/>
    </location>
</feature>
<accession>I4B0M8</accession>
<keyword evidence="1" id="KW-0732">Signal</keyword>
<dbReference type="EMBL" id="CP002959">
    <property type="protein sequence ID" value="AFM10835.1"/>
    <property type="molecule type" value="Genomic_DNA"/>
</dbReference>
<dbReference type="STRING" id="869212.Turpa_0173"/>
<dbReference type="Proteomes" id="UP000006048">
    <property type="component" value="Chromosome"/>
</dbReference>
<proteinExistence type="predicted"/>
<reference evidence="2 3" key="1">
    <citation type="submission" date="2012-06" db="EMBL/GenBank/DDBJ databases">
        <title>The complete chromosome of genome of Turneriella parva DSM 21527.</title>
        <authorList>
            <consortium name="US DOE Joint Genome Institute (JGI-PGF)"/>
            <person name="Lucas S."/>
            <person name="Han J."/>
            <person name="Lapidus A."/>
            <person name="Bruce D."/>
            <person name="Goodwin L."/>
            <person name="Pitluck S."/>
            <person name="Peters L."/>
            <person name="Kyrpides N."/>
            <person name="Mavromatis K."/>
            <person name="Ivanova N."/>
            <person name="Mikhailova N."/>
            <person name="Chertkov O."/>
            <person name="Detter J.C."/>
            <person name="Tapia R."/>
            <person name="Han C."/>
            <person name="Land M."/>
            <person name="Hauser L."/>
            <person name="Markowitz V."/>
            <person name="Cheng J.-F."/>
            <person name="Hugenholtz P."/>
            <person name="Woyke T."/>
            <person name="Wu D."/>
            <person name="Gronow S."/>
            <person name="Wellnitz S."/>
            <person name="Brambilla E."/>
            <person name="Klenk H.-P."/>
            <person name="Eisen J.A."/>
        </authorList>
    </citation>
    <scope>NUCLEOTIDE SEQUENCE [LARGE SCALE GENOMIC DNA]</scope>
    <source>
        <strain evidence="3">ATCC BAA-1111 / DSM 21527 / NCTC 11395 / H</strain>
    </source>
</reference>
<gene>
    <name evidence="2" type="ordered locus">Turpa_0173</name>
</gene>
<organism evidence="2 3">
    <name type="scientific">Turneriella parva (strain ATCC BAA-1111 / DSM 21527 / NCTC 11395 / H)</name>
    <name type="common">Leptospira parva</name>
    <dbReference type="NCBI Taxonomy" id="869212"/>
    <lineage>
        <taxon>Bacteria</taxon>
        <taxon>Pseudomonadati</taxon>
        <taxon>Spirochaetota</taxon>
        <taxon>Spirochaetia</taxon>
        <taxon>Leptospirales</taxon>
        <taxon>Leptospiraceae</taxon>
        <taxon>Turneriella</taxon>
    </lineage>
</organism>
<dbReference type="OrthoDB" id="532337at2"/>
<dbReference type="HOGENOM" id="CLU_097443_0_0_12"/>
<evidence type="ECO:0000256" key="1">
    <source>
        <dbReference type="SAM" id="SignalP"/>
    </source>
</evidence>